<feature type="region of interest" description="Disordered" evidence="2">
    <location>
        <begin position="1"/>
        <end position="143"/>
    </location>
</feature>
<feature type="coiled-coil region" evidence="1">
    <location>
        <begin position="496"/>
        <end position="590"/>
    </location>
</feature>
<feature type="compositionally biased region" description="Polar residues" evidence="2">
    <location>
        <begin position="611"/>
        <end position="623"/>
    </location>
</feature>
<protein>
    <submittedName>
        <fullName evidence="3">Uncharacterized protein</fullName>
    </submittedName>
</protein>
<evidence type="ECO:0000313" key="4">
    <source>
        <dbReference type="Proteomes" id="UP000198341"/>
    </source>
</evidence>
<reference evidence="3 4" key="1">
    <citation type="submission" date="2011-10" db="EMBL/GenBank/DDBJ databases">
        <authorList>
            <person name="Genoscope - CEA"/>
        </authorList>
    </citation>
    <scope>NUCLEOTIDE SEQUENCE [LARGE SCALE GENOMIC DNA]</scope>
    <source>
        <strain evidence="3 4">RCC 1105</strain>
    </source>
</reference>
<proteinExistence type="predicted"/>
<dbReference type="RefSeq" id="XP_007512544.1">
    <property type="nucleotide sequence ID" value="XM_007512482.1"/>
</dbReference>
<sequence>MSSSATTASASSNAREKGRARLDAYRNQKKKKKKKDVEEGGKGVACSPPPPPPLAASGVVDGGGDVEEKTVPIVGVCDDDKKFPPNEEEEVKEEEGGGGGEMRIEDNKAGGEAKTEIPRHEEDAQKTRGTFMEEARESEEQHRQNLLLLEEREEEIEALRESLLETNEMLIEERKRSEELEETTRKAGLRATTAEETLRAYASIVPETRSKETVEEKEKENTMEVELAPQIEKEEEREKENEHDVSERDVLKSARDAMRRERDQAIAKQRVAENKALEFEEELRDAEYTIMALRQDLKASEEQQRQQGEEGNDRRESDDDDANDNEEFGGSEKQTKADAALIAELHAERRKNEHLAEALHQSKEQIAVFKNLSEKTKSMADKVESEADELENAIVVGEEKTRTLAKSLLEERRKVKNLRETVDIVARLVEKMTTLEADDEKEQNYGNESARSLVPESPFRRSRKAKSRLTDEEALEESLREEDQMFDDETFFEETIERVKNALDYKIERLESLAREHVSKTKELGILLTEADDEIVAQQEVIEQLQMQRDALLEEIDSRDEHLDSIERDLEQMLQTEHKLREEVSNKEKLVHIETAKNDKLMTLMEEQAMWTSSSNKENANPSSKDKANSNANDEDGQNDTDRDQFERLKRDTNLNRNYSKSAPATPAKTRRIRSSSAGGKNNGIDIAKDVYAPLLVTIEKRLQQLKEDRRKLAASK</sequence>
<evidence type="ECO:0000313" key="3">
    <source>
        <dbReference type="EMBL" id="CCO17144.1"/>
    </source>
</evidence>
<feature type="compositionally biased region" description="Basic and acidic residues" evidence="2">
    <location>
        <begin position="14"/>
        <end position="26"/>
    </location>
</feature>
<feature type="compositionally biased region" description="Basic and acidic residues" evidence="2">
    <location>
        <begin position="295"/>
        <end position="317"/>
    </location>
</feature>
<feature type="compositionally biased region" description="Basic and acidic residues" evidence="2">
    <location>
        <begin position="640"/>
        <end position="654"/>
    </location>
</feature>
<feature type="region of interest" description="Disordered" evidence="2">
    <location>
        <begin position="611"/>
        <end position="687"/>
    </location>
</feature>
<keyword evidence="1" id="KW-0175">Coiled coil</keyword>
<dbReference type="Proteomes" id="UP000198341">
    <property type="component" value="Chromosome 6"/>
</dbReference>
<feature type="coiled-coil region" evidence="1">
    <location>
        <begin position="345"/>
        <end position="400"/>
    </location>
</feature>
<feature type="compositionally biased region" description="Basic and acidic residues" evidence="2">
    <location>
        <begin position="231"/>
        <end position="260"/>
    </location>
</feature>
<name>K8EGM3_9CHLO</name>
<feature type="compositionally biased region" description="Basic and acidic residues" evidence="2">
    <location>
        <begin position="208"/>
        <end position="222"/>
    </location>
</feature>
<evidence type="ECO:0000256" key="1">
    <source>
        <dbReference type="SAM" id="Coils"/>
    </source>
</evidence>
<dbReference type="KEGG" id="bpg:Bathy06g02740"/>
<feature type="region of interest" description="Disordered" evidence="2">
    <location>
        <begin position="207"/>
        <end position="260"/>
    </location>
</feature>
<feature type="compositionally biased region" description="Acidic residues" evidence="2">
    <location>
        <begin position="318"/>
        <end position="329"/>
    </location>
</feature>
<feature type="region of interest" description="Disordered" evidence="2">
    <location>
        <begin position="294"/>
        <end position="340"/>
    </location>
</feature>
<organism evidence="3 4">
    <name type="scientific">Bathycoccus prasinos</name>
    <dbReference type="NCBI Taxonomy" id="41875"/>
    <lineage>
        <taxon>Eukaryota</taxon>
        <taxon>Viridiplantae</taxon>
        <taxon>Chlorophyta</taxon>
        <taxon>Mamiellophyceae</taxon>
        <taxon>Mamiellales</taxon>
        <taxon>Bathycoccaceae</taxon>
        <taxon>Bathycoccus</taxon>
    </lineage>
</organism>
<dbReference type="AlphaFoldDB" id="K8EGM3"/>
<feature type="region of interest" description="Disordered" evidence="2">
    <location>
        <begin position="435"/>
        <end position="475"/>
    </location>
</feature>
<accession>K8EGM3</accession>
<keyword evidence="4" id="KW-1185">Reference proteome</keyword>
<evidence type="ECO:0000256" key="2">
    <source>
        <dbReference type="SAM" id="MobiDB-lite"/>
    </source>
</evidence>
<gene>
    <name evidence="3" type="ORF">Bathy06g02740</name>
</gene>
<feature type="compositionally biased region" description="Basic and acidic residues" evidence="2">
    <location>
        <begin position="102"/>
        <end position="143"/>
    </location>
</feature>
<feature type="compositionally biased region" description="Low complexity" evidence="2">
    <location>
        <begin position="1"/>
        <end position="12"/>
    </location>
</feature>
<dbReference type="GeneID" id="19015254"/>
<dbReference type="EMBL" id="FO082273">
    <property type="protein sequence ID" value="CCO17144.1"/>
    <property type="molecule type" value="Genomic_DNA"/>
</dbReference>